<evidence type="ECO:0000256" key="1">
    <source>
        <dbReference type="ARBA" id="ARBA00004123"/>
    </source>
</evidence>
<dbReference type="SMART" id="SM00906">
    <property type="entry name" value="Fungal_trans"/>
    <property type="match status" value="1"/>
</dbReference>
<evidence type="ECO:0000313" key="9">
    <source>
        <dbReference type="Proteomes" id="UP000522262"/>
    </source>
</evidence>
<feature type="compositionally biased region" description="Basic residues" evidence="6">
    <location>
        <begin position="43"/>
        <end position="58"/>
    </location>
</feature>
<dbReference type="GO" id="GO:0008270">
    <property type="term" value="F:zinc ion binding"/>
    <property type="evidence" value="ECO:0007669"/>
    <property type="project" value="InterPro"/>
</dbReference>
<dbReference type="EMBL" id="JAAOAM010000184">
    <property type="protein sequence ID" value="KAF5541291.1"/>
    <property type="molecule type" value="Genomic_DNA"/>
</dbReference>
<evidence type="ECO:0000313" key="8">
    <source>
        <dbReference type="EMBL" id="KAF5541291.1"/>
    </source>
</evidence>
<evidence type="ECO:0000259" key="7">
    <source>
        <dbReference type="SMART" id="SM00906"/>
    </source>
</evidence>
<keyword evidence="3" id="KW-0805">Transcription regulation</keyword>
<keyword evidence="9" id="KW-1185">Reference proteome</keyword>
<evidence type="ECO:0000256" key="5">
    <source>
        <dbReference type="ARBA" id="ARBA00023242"/>
    </source>
</evidence>
<keyword evidence="2" id="KW-0479">Metal-binding</keyword>
<dbReference type="CDD" id="cd12148">
    <property type="entry name" value="fungal_TF_MHR"/>
    <property type="match status" value="1"/>
</dbReference>
<reference evidence="8 9" key="1">
    <citation type="submission" date="2020-05" db="EMBL/GenBank/DDBJ databases">
        <title>Identification and distribution of gene clusters putatively required for synthesis of sphingolipid metabolism inhibitors in phylogenetically diverse species of the filamentous fungus Fusarium.</title>
        <authorList>
            <person name="Kim H.-S."/>
            <person name="Busman M."/>
            <person name="Brown D.W."/>
            <person name="Divon H."/>
            <person name="Uhlig S."/>
            <person name="Proctor R.H."/>
        </authorList>
    </citation>
    <scope>NUCLEOTIDE SEQUENCE [LARGE SCALE GENOMIC DNA]</scope>
    <source>
        <strain evidence="8 9">NRRL 53147</strain>
    </source>
</reference>
<protein>
    <recommendedName>
        <fullName evidence="7">Xylanolytic transcriptional activator regulatory domain-containing protein</fullName>
    </recommendedName>
</protein>
<evidence type="ECO:0000256" key="2">
    <source>
        <dbReference type="ARBA" id="ARBA00022723"/>
    </source>
</evidence>
<dbReference type="GO" id="GO:0006351">
    <property type="term" value="P:DNA-templated transcription"/>
    <property type="evidence" value="ECO:0007669"/>
    <property type="project" value="InterPro"/>
</dbReference>
<organism evidence="8 9">
    <name type="scientific">Fusarium mexicanum</name>
    <dbReference type="NCBI Taxonomy" id="751941"/>
    <lineage>
        <taxon>Eukaryota</taxon>
        <taxon>Fungi</taxon>
        <taxon>Dikarya</taxon>
        <taxon>Ascomycota</taxon>
        <taxon>Pezizomycotina</taxon>
        <taxon>Sordariomycetes</taxon>
        <taxon>Hypocreomycetidae</taxon>
        <taxon>Hypocreales</taxon>
        <taxon>Nectriaceae</taxon>
        <taxon>Fusarium</taxon>
        <taxon>Fusarium fujikuroi species complex</taxon>
    </lineage>
</organism>
<dbReference type="PANTHER" id="PTHR47338">
    <property type="entry name" value="ZN(II)2CYS6 TRANSCRIPTION FACTOR (EUROFUNG)-RELATED"/>
    <property type="match status" value="1"/>
</dbReference>
<dbReference type="AlphaFoldDB" id="A0A8H5IV65"/>
<gene>
    <name evidence="8" type="ORF">FMEXI_7979</name>
</gene>
<feature type="region of interest" description="Disordered" evidence="6">
    <location>
        <begin position="43"/>
        <end position="65"/>
    </location>
</feature>
<dbReference type="InterPro" id="IPR050815">
    <property type="entry name" value="TF_fung"/>
</dbReference>
<dbReference type="Proteomes" id="UP000522262">
    <property type="component" value="Unassembled WGS sequence"/>
</dbReference>
<dbReference type="GO" id="GO:0000981">
    <property type="term" value="F:DNA-binding transcription factor activity, RNA polymerase II-specific"/>
    <property type="evidence" value="ECO:0007669"/>
    <property type="project" value="InterPro"/>
</dbReference>
<dbReference type="InterPro" id="IPR007219">
    <property type="entry name" value="XnlR_reg_dom"/>
</dbReference>
<dbReference type="GO" id="GO:0005634">
    <property type="term" value="C:nucleus"/>
    <property type="evidence" value="ECO:0007669"/>
    <property type="project" value="UniProtKB-SubCell"/>
</dbReference>
<evidence type="ECO:0000256" key="3">
    <source>
        <dbReference type="ARBA" id="ARBA00023015"/>
    </source>
</evidence>
<keyword evidence="4" id="KW-0804">Transcription</keyword>
<name>A0A8H5IV65_9HYPO</name>
<comment type="caution">
    <text evidence="8">The sequence shown here is derived from an EMBL/GenBank/DDBJ whole genome shotgun (WGS) entry which is preliminary data.</text>
</comment>
<proteinExistence type="predicted"/>
<feature type="domain" description="Xylanolytic transcriptional activator regulatory" evidence="7">
    <location>
        <begin position="284"/>
        <end position="362"/>
    </location>
</feature>
<sequence length="678" mass="76240">MIGCSTSSHSQATELVSNAGGDMRLPTCGLCQRTGGCCTFPTKRKSPTFKKPNNRRRRSMDSQKLERLVDLLESRLNSENGATQDLSPQSFDRPASDMDLMNTPTNSHPAYTPSSEGRNREAVGFANKSPSGTPDYNAEIGQTPMSCPEPFDHAQSWLCIPEPLAIELVHLFFEKIQPWLPLLHRPRFFATYIRSDASSFCDPGSLDNHDKLLIYGMLALAARHSTNAYFANIPAPERGNGLLKEACTLYRKSRETEDLPNIKYLQGCVLLTNGLAVDGPCHRAWILTGVSVRMAYDLDLCNMDDVEDTCSDPEEWTAMEERRRLFWAIWEIDTFLSTLARRPRAIDHRRMAVLLPVSDAAWFAREPVESSLFAARPSEVWKCLMNSSNQDERAWFLIANYIMALTYETTTSTFDRQEDREEIINAITCFSLLVMQRFSLGSHPGLFSLNNPAYHWILGLHLMINASRICVSAFNKDPQPNTSAYAQEFCRIMHHWHPETVVLGHPFLACILLLPQASLSTMPMGTTNTLSSNHEMTLLMLAQFGSVWKLGSLLTEVANLLSHPDTLSEEETVLAKRFLVFFPNLARRRRSLHQGTSQACGKAIARNDGIHLEQPLEAMGLLQQLHETTSELVNTHDFGPATLEDISNFQLDVFGDWGVGLPLDDVCNENQNFNYLQL</sequence>
<dbReference type="GO" id="GO:0003677">
    <property type="term" value="F:DNA binding"/>
    <property type="evidence" value="ECO:0007669"/>
    <property type="project" value="InterPro"/>
</dbReference>
<comment type="subcellular location">
    <subcellularLocation>
        <location evidence="1">Nucleus</location>
    </subcellularLocation>
</comment>
<dbReference type="PANTHER" id="PTHR47338:SF5">
    <property type="entry name" value="ZN(II)2CYS6 TRANSCRIPTION FACTOR (EUROFUNG)"/>
    <property type="match status" value="1"/>
</dbReference>
<dbReference type="Pfam" id="PF04082">
    <property type="entry name" value="Fungal_trans"/>
    <property type="match status" value="1"/>
</dbReference>
<evidence type="ECO:0000256" key="4">
    <source>
        <dbReference type="ARBA" id="ARBA00023163"/>
    </source>
</evidence>
<accession>A0A8H5IV65</accession>
<evidence type="ECO:0000256" key="6">
    <source>
        <dbReference type="SAM" id="MobiDB-lite"/>
    </source>
</evidence>
<keyword evidence="5" id="KW-0539">Nucleus</keyword>